<accession>A0AAD7N189</accession>
<sequence>MAKALVLDSPPKWTNFRLATLKRVLRLVRTHLGPTLVSHRLAGKTEKLLNPKPSEPSQEADDGLDDRDDIYIFEVEQTLFKVHHSLFRLKIRSSVDSTTASSFVRDSPNTVVLPDTAENFRFFLWDLQAFPYELRQLKSSDLNMTHVVDRLLNITEMAIKHDLSVLESHALESLRNFVLSPCFCHASSKEYSRILRIATTTTLTPNTLLRDLSCRLVQQILRRREPGDPTLLSLAENDPRLQKIQGALYYCELIATEQHFLDRARTQPVFPKTMDVERRMRFLAAHISLSALSEHLCAFAPALLPRGCPSHSTCQDTWAGVWTTAVAVSNTTWISSADVLGRLRVMMPLLKRMVSESPSISIDCSLAALEVTGALRDEVVDTLLDHFSFA</sequence>
<evidence type="ECO:0000313" key="2">
    <source>
        <dbReference type="Proteomes" id="UP001215598"/>
    </source>
</evidence>
<protein>
    <recommendedName>
        <fullName evidence="3">BTB domain-containing protein</fullName>
    </recommendedName>
</protein>
<dbReference type="Proteomes" id="UP001215598">
    <property type="component" value="Unassembled WGS sequence"/>
</dbReference>
<proteinExistence type="predicted"/>
<evidence type="ECO:0000313" key="1">
    <source>
        <dbReference type="EMBL" id="KAJ7741384.1"/>
    </source>
</evidence>
<name>A0AAD7N189_9AGAR</name>
<dbReference type="AlphaFoldDB" id="A0AAD7N189"/>
<reference evidence="1" key="1">
    <citation type="submission" date="2023-03" db="EMBL/GenBank/DDBJ databases">
        <title>Massive genome expansion in bonnet fungi (Mycena s.s.) driven by repeated elements and novel gene families across ecological guilds.</title>
        <authorList>
            <consortium name="Lawrence Berkeley National Laboratory"/>
            <person name="Harder C.B."/>
            <person name="Miyauchi S."/>
            <person name="Viragh M."/>
            <person name="Kuo A."/>
            <person name="Thoen E."/>
            <person name="Andreopoulos B."/>
            <person name="Lu D."/>
            <person name="Skrede I."/>
            <person name="Drula E."/>
            <person name="Henrissat B."/>
            <person name="Morin E."/>
            <person name="Kohler A."/>
            <person name="Barry K."/>
            <person name="LaButti K."/>
            <person name="Morin E."/>
            <person name="Salamov A."/>
            <person name="Lipzen A."/>
            <person name="Mereny Z."/>
            <person name="Hegedus B."/>
            <person name="Baldrian P."/>
            <person name="Stursova M."/>
            <person name="Weitz H."/>
            <person name="Taylor A."/>
            <person name="Grigoriev I.V."/>
            <person name="Nagy L.G."/>
            <person name="Martin F."/>
            <person name="Kauserud H."/>
        </authorList>
    </citation>
    <scope>NUCLEOTIDE SEQUENCE</scope>
    <source>
        <strain evidence="1">CBHHK182m</strain>
    </source>
</reference>
<evidence type="ECO:0008006" key="3">
    <source>
        <dbReference type="Google" id="ProtNLM"/>
    </source>
</evidence>
<dbReference type="EMBL" id="JARKIB010000099">
    <property type="protein sequence ID" value="KAJ7741384.1"/>
    <property type="molecule type" value="Genomic_DNA"/>
</dbReference>
<keyword evidence="2" id="KW-1185">Reference proteome</keyword>
<organism evidence="1 2">
    <name type="scientific">Mycena metata</name>
    <dbReference type="NCBI Taxonomy" id="1033252"/>
    <lineage>
        <taxon>Eukaryota</taxon>
        <taxon>Fungi</taxon>
        <taxon>Dikarya</taxon>
        <taxon>Basidiomycota</taxon>
        <taxon>Agaricomycotina</taxon>
        <taxon>Agaricomycetes</taxon>
        <taxon>Agaricomycetidae</taxon>
        <taxon>Agaricales</taxon>
        <taxon>Marasmiineae</taxon>
        <taxon>Mycenaceae</taxon>
        <taxon>Mycena</taxon>
    </lineage>
</organism>
<gene>
    <name evidence="1" type="ORF">B0H16DRAFT_1728635</name>
</gene>
<comment type="caution">
    <text evidence="1">The sequence shown here is derived from an EMBL/GenBank/DDBJ whole genome shotgun (WGS) entry which is preliminary data.</text>
</comment>